<dbReference type="KEGG" id="abq:ABAZ39_16065"/>
<proteinExistence type="inferred from homology"/>
<dbReference type="PANTHER" id="PTHR13887:SF55">
    <property type="entry name" value="SLR0313 PROTEIN"/>
    <property type="match status" value="1"/>
</dbReference>
<evidence type="ECO:0000313" key="4">
    <source>
        <dbReference type="EMBL" id="AIB13459.1"/>
    </source>
</evidence>
<reference evidence="4 5" key="1">
    <citation type="journal article" date="2014" name="Genome Announc.">
        <title>Complete Genome Sequence of the Model Rhizosphere Strain Azospirillum brasilense Az39, Successfully Applied in Agriculture.</title>
        <authorList>
            <person name="Rivera D."/>
            <person name="Revale S."/>
            <person name="Molina R."/>
            <person name="Gualpa J."/>
            <person name="Puente M."/>
            <person name="Maroniche G."/>
            <person name="Paris G."/>
            <person name="Baker D."/>
            <person name="Clavijo B."/>
            <person name="McLay K."/>
            <person name="Spaepen S."/>
            <person name="Perticari A."/>
            <person name="Vazquez M."/>
            <person name="Wisniewski-Dye F."/>
            <person name="Watkins C."/>
            <person name="Martinez-Abarca F."/>
            <person name="Vanderleyden J."/>
            <person name="Cassan F."/>
        </authorList>
    </citation>
    <scope>NUCLEOTIDE SEQUENCE [LARGE SCALE GENOMIC DNA]</scope>
    <source>
        <strain evidence="4 5">Az39</strain>
        <plasmid evidence="4">AbAZ39_p1</plasmid>
    </source>
</reference>
<dbReference type="InterPro" id="IPR012336">
    <property type="entry name" value="Thioredoxin-like_fold"/>
</dbReference>
<evidence type="ECO:0000259" key="3">
    <source>
        <dbReference type="PROSITE" id="PS51352"/>
    </source>
</evidence>
<evidence type="ECO:0000256" key="1">
    <source>
        <dbReference type="ARBA" id="ARBA00003565"/>
    </source>
</evidence>
<dbReference type="InterPro" id="IPR036249">
    <property type="entry name" value="Thioredoxin-like_sf"/>
</dbReference>
<gene>
    <name evidence="4" type="ORF">ABAZ39_16065</name>
</gene>
<dbReference type="Proteomes" id="UP000027186">
    <property type="component" value="Plasmid AbAZ39_p1"/>
</dbReference>
<dbReference type="PANTHER" id="PTHR13887">
    <property type="entry name" value="GLUTATHIONE S-TRANSFERASE KAPPA"/>
    <property type="match status" value="1"/>
</dbReference>
<feature type="domain" description="Thioredoxin" evidence="3">
    <location>
        <begin position="1"/>
        <end position="173"/>
    </location>
</feature>
<dbReference type="Pfam" id="PF13462">
    <property type="entry name" value="Thioredoxin_4"/>
    <property type="match status" value="1"/>
</dbReference>
<dbReference type="EMBL" id="CP007794">
    <property type="protein sequence ID" value="AIB13459.1"/>
    <property type="molecule type" value="Genomic_DNA"/>
</dbReference>
<comment type="similarity">
    <text evidence="2">Belongs to the thioredoxin family. DsbA subfamily.</text>
</comment>
<organism evidence="4 5">
    <name type="scientific">Azospirillum argentinense</name>
    <dbReference type="NCBI Taxonomy" id="2970906"/>
    <lineage>
        <taxon>Bacteria</taxon>
        <taxon>Pseudomonadati</taxon>
        <taxon>Pseudomonadota</taxon>
        <taxon>Alphaproteobacteria</taxon>
        <taxon>Rhodospirillales</taxon>
        <taxon>Azospirillaceae</taxon>
        <taxon>Azospirillum</taxon>
    </lineage>
</organism>
<evidence type="ECO:0000313" key="5">
    <source>
        <dbReference type="Proteomes" id="UP000027186"/>
    </source>
</evidence>
<accession>A0A060DR96</accession>
<dbReference type="RefSeq" id="WP_040133933.1">
    <property type="nucleotide sequence ID" value="NZ_CP007794.1"/>
</dbReference>
<dbReference type="InterPro" id="IPR013766">
    <property type="entry name" value="Thioredoxin_domain"/>
</dbReference>
<dbReference type="PROSITE" id="PS51352">
    <property type="entry name" value="THIOREDOXIN_2"/>
    <property type="match status" value="1"/>
</dbReference>
<sequence>MAVLKVPVTSSDHIQGDAHAPVTLVEYGDYECPYCGAAHTHVQLVQKHYGRQLRFVFRHFPLTEVHPNAQSAAESAEFAGVHGRFWEMHDLLFENQERLSIQLLFAAVRSLGLSEAELRDALAEGTYMSKVRDDFLGGVRSGVNGTPAFFINDRRHDGPFDFPHLVAAIDTQL</sequence>
<evidence type="ECO:0000256" key="2">
    <source>
        <dbReference type="ARBA" id="ARBA00005791"/>
    </source>
</evidence>
<name>A0A060DR96_9PROT</name>
<dbReference type="AlphaFoldDB" id="A0A060DR96"/>
<dbReference type="Gene3D" id="3.40.30.10">
    <property type="entry name" value="Glutaredoxin"/>
    <property type="match status" value="1"/>
</dbReference>
<dbReference type="SUPFAM" id="SSF52833">
    <property type="entry name" value="Thioredoxin-like"/>
    <property type="match status" value="1"/>
</dbReference>
<protein>
    <submittedName>
        <fullName evidence="4">DSBA oxidoreductase</fullName>
    </submittedName>
</protein>
<keyword evidence="4" id="KW-0614">Plasmid</keyword>
<comment type="function">
    <text evidence="1">May be required for disulfide bond formation in some proteins.</text>
</comment>
<geneLocation type="plasmid" evidence="4 5">
    <name>AbAZ39_p1</name>
</geneLocation>